<name>A0A1Y1YV09_9PLEO</name>
<feature type="region of interest" description="Disordered" evidence="1">
    <location>
        <begin position="558"/>
        <end position="606"/>
    </location>
</feature>
<proteinExistence type="predicted"/>
<evidence type="ECO:0000313" key="3">
    <source>
        <dbReference type="Proteomes" id="UP000193144"/>
    </source>
</evidence>
<comment type="caution">
    <text evidence="2">The sequence shown here is derived from an EMBL/GenBank/DDBJ whole genome shotgun (WGS) entry which is preliminary data.</text>
</comment>
<evidence type="ECO:0000256" key="1">
    <source>
        <dbReference type="SAM" id="MobiDB-lite"/>
    </source>
</evidence>
<protein>
    <submittedName>
        <fullName evidence="2">Uncharacterized protein</fullName>
    </submittedName>
</protein>
<dbReference type="EMBL" id="MCFA01000165">
    <property type="protein sequence ID" value="ORY01831.1"/>
    <property type="molecule type" value="Genomic_DNA"/>
</dbReference>
<gene>
    <name evidence="2" type="ORF">BCR34DRAFT_667854</name>
</gene>
<reference evidence="2 3" key="1">
    <citation type="submission" date="2016-07" db="EMBL/GenBank/DDBJ databases">
        <title>Pervasive Adenine N6-methylation of Active Genes in Fungi.</title>
        <authorList>
            <consortium name="DOE Joint Genome Institute"/>
            <person name="Mondo S.J."/>
            <person name="Dannebaum R.O."/>
            <person name="Kuo R.C."/>
            <person name="Labutti K."/>
            <person name="Haridas S."/>
            <person name="Kuo A."/>
            <person name="Salamov A."/>
            <person name="Ahrendt S.R."/>
            <person name="Lipzen A."/>
            <person name="Sullivan W."/>
            <person name="Andreopoulos W.B."/>
            <person name="Clum A."/>
            <person name="Lindquist E."/>
            <person name="Daum C."/>
            <person name="Ramamoorthy G.K."/>
            <person name="Gryganskyi A."/>
            <person name="Culley D."/>
            <person name="Magnuson J.K."/>
            <person name="James T.Y."/>
            <person name="O'Malley M.A."/>
            <person name="Stajich J.E."/>
            <person name="Spatafora J.W."/>
            <person name="Visel A."/>
            <person name="Grigoriev I.V."/>
        </authorList>
    </citation>
    <scope>NUCLEOTIDE SEQUENCE [LARGE SCALE GENOMIC DNA]</scope>
    <source>
        <strain evidence="2 3">CBS 115471</strain>
    </source>
</reference>
<dbReference type="STRING" id="1231657.A0A1Y1YV09"/>
<keyword evidence="3" id="KW-1185">Reference proteome</keyword>
<organism evidence="2 3">
    <name type="scientific">Clohesyomyces aquaticus</name>
    <dbReference type="NCBI Taxonomy" id="1231657"/>
    <lineage>
        <taxon>Eukaryota</taxon>
        <taxon>Fungi</taxon>
        <taxon>Dikarya</taxon>
        <taxon>Ascomycota</taxon>
        <taxon>Pezizomycotina</taxon>
        <taxon>Dothideomycetes</taxon>
        <taxon>Pleosporomycetidae</taxon>
        <taxon>Pleosporales</taxon>
        <taxon>Lindgomycetaceae</taxon>
        <taxon>Clohesyomyces</taxon>
    </lineage>
</organism>
<feature type="compositionally biased region" description="Polar residues" evidence="1">
    <location>
        <begin position="564"/>
        <end position="576"/>
    </location>
</feature>
<dbReference type="AlphaFoldDB" id="A0A1Y1YV09"/>
<accession>A0A1Y1YV09</accession>
<dbReference type="OrthoDB" id="1744869at2759"/>
<feature type="compositionally biased region" description="Basic and acidic residues" evidence="1">
    <location>
        <begin position="889"/>
        <end position="912"/>
    </location>
</feature>
<feature type="region of interest" description="Disordered" evidence="1">
    <location>
        <begin position="875"/>
        <end position="912"/>
    </location>
</feature>
<dbReference type="Proteomes" id="UP000193144">
    <property type="component" value="Unassembled WGS sequence"/>
</dbReference>
<evidence type="ECO:0000313" key="2">
    <source>
        <dbReference type="EMBL" id="ORY01831.1"/>
    </source>
</evidence>
<sequence>MPRWLSRQWPAPGVVRSALLNCVRGIPSRAAFSPGRRAFVVPVRKLESAIVIPRSASNTTPEDLLGHIKPLRPALDGECRFAVVFLTPAFATWLRNESFIRRVVNKAYRHAVRSEARNRTVTVLAAVVDKLPTPETLDSGAALPDADFWRSQNVPVRDLGHEGMAYALLSGAHIVEQPLQTPTADDSGSINFVTGFWLGEENTYRHVLELPLANTVFQTGSTTTMTLSTWARRRNNKQMGLVEQHKINRYAVSLVADPSSGALSGLAIPLMPLTLPRRVEASMGNIVRQIADENGSIVTASEELERVVPQYTKSRNEPSRALSVWALVVPKDAVSDVVQNTAALLEEARKVVDQSGTQKVNPWEVLWRCDPYIPNDIVVTALAQNARLHRVLSGGGGWGKKAGLLSLEPGINQEDVVSSGSGASDYSTDMQDLSSALNTVVETGDHIQFLVSGVQPTAGTTESTAEVSSLEQPASKESFWNWEIGTIPSTIDAMPAAEKQVESDGNDATVFWHSFGALAEGGLKLKSQVLDKETGLWRNKDGTKVDVPFARFKLVDMDTESTPHENNSNDPTSPTEPTAPGIANPESTANGNLPATPESPPDEPLMWPIRKYTVSKPPELELASICKIIEDRTSAFDAIMRTIVTRSTRQYIPIAELQNVYIDTERCEANFRSLEEEVRDMLRRIQRRRIGGVEEGVEVVEGSVYMMRIELLDTLVRRPDKVLDILHTSTTHISTALRTLESQAFDLVSSIRVHTLLLSVTKTSALEIYSALVALRSHISSSDSHSGRKNTLPRRLRLASLRALQEKMVVEQGVRKQDKRVVEWEVEVRLLGERAEGVWLRGQRFRGQAEGMLLRMAENALRSWDGSIEGAGLPGDVDVSKHAPPAVSGEREGGDVGAGRRETPTPDSASEDKQMMIKTRRKWVKYLLQRYEGAFDASNPSTHPVVAMMRRYAKRHTALARSGILPPKARARYVAGETRTNEDAGSYPLVERNEEEVPRARAYVSGAPKRRERRVGRIRRREEERRRRGRRELKGRAVWFGWVVRSMDGGVRE</sequence>